<dbReference type="PANTHER" id="PTHR10366:SF564">
    <property type="entry name" value="STEROL-4-ALPHA-CARBOXYLATE 3-DEHYDROGENASE, DECARBOXYLATING"/>
    <property type="match status" value="1"/>
</dbReference>
<keyword evidence="1" id="KW-0560">Oxidoreductase</keyword>
<dbReference type="InterPro" id="IPR001509">
    <property type="entry name" value="Epimerase_deHydtase"/>
</dbReference>
<gene>
    <name evidence="4" type="ORF">GCM10009539_28180</name>
</gene>
<evidence type="ECO:0000256" key="2">
    <source>
        <dbReference type="ARBA" id="ARBA00023445"/>
    </source>
</evidence>
<name>A0ABN0U7E1_9ACTN</name>
<comment type="caution">
    <text evidence="4">The sequence shown here is derived from an EMBL/GenBank/DDBJ whole genome shotgun (WGS) entry which is preliminary data.</text>
</comment>
<dbReference type="RefSeq" id="WP_344649245.1">
    <property type="nucleotide sequence ID" value="NZ_BAAAGX010000010.1"/>
</dbReference>
<dbReference type="PANTHER" id="PTHR10366">
    <property type="entry name" value="NAD DEPENDENT EPIMERASE/DEHYDRATASE"/>
    <property type="match status" value="1"/>
</dbReference>
<evidence type="ECO:0000259" key="3">
    <source>
        <dbReference type="Pfam" id="PF01370"/>
    </source>
</evidence>
<keyword evidence="5" id="KW-1185">Reference proteome</keyword>
<evidence type="ECO:0000313" key="5">
    <source>
        <dbReference type="Proteomes" id="UP001500967"/>
    </source>
</evidence>
<proteinExistence type="inferred from homology"/>
<feature type="domain" description="NAD-dependent epimerase/dehydratase" evidence="3">
    <location>
        <begin position="4"/>
        <end position="234"/>
    </location>
</feature>
<reference evidence="4 5" key="1">
    <citation type="journal article" date="2019" name="Int. J. Syst. Evol. Microbiol.">
        <title>The Global Catalogue of Microorganisms (GCM) 10K type strain sequencing project: providing services to taxonomists for standard genome sequencing and annotation.</title>
        <authorList>
            <consortium name="The Broad Institute Genomics Platform"/>
            <consortium name="The Broad Institute Genome Sequencing Center for Infectious Disease"/>
            <person name="Wu L."/>
            <person name="Ma J."/>
        </authorList>
    </citation>
    <scope>NUCLEOTIDE SEQUENCE [LARGE SCALE GENOMIC DNA]</scope>
    <source>
        <strain evidence="4 5">JCM 10425</strain>
    </source>
</reference>
<organism evidence="4 5">
    <name type="scientific">Cryptosporangium japonicum</name>
    <dbReference type="NCBI Taxonomy" id="80872"/>
    <lineage>
        <taxon>Bacteria</taxon>
        <taxon>Bacillati</taxon>
        <taxon>Actinomycetota</taxon>
        <taxon>Actinomycetes</taxon>
        <taxon>Cryptosporangiales</taxon>
        <taxon>Cryptosporangiaceae</taxon>
        <taxon>Cryptosporangium</taxon>
    </lineage>
</organism>
<dbReference type="InterPro" id="IPR036291">
    <property type="entry name" value="NAD(P)-bd_dom_sf"/>
</dbReference>
<sequence>MARVLVTGGSGFVGAHTVVRLLEAGYEVRTTVRSLRRAGVVRAMVARPGAALGVVEADLTADAGWVAAVEGCEFVLHVASPFPAGEPSDPDEVIVPAREGALRVLRAAHAAGVRRTVLTSSFAAIGYGAPVNRPYDESDWTDPAGDLPAYIRSKAIAERAAWEVAGAVGAELVVINPTGIFGPVLGPDYSTSVGLVRAMLDGAMPTVPKASFGVVDVRDVADAHVRAMTIPEAAGQRFLCTSGQAGCSYLEIARILRRRFPELADRLPVEEAPGPDVPVKEYRIERIRTVLGWDPRPAEEAVVATAESLLALPGTAATVTRAGPAVSRG</sequence>
<accession>A0ABN0U7E1</accession>
<dbReference type="Gene3D" id="3.40.50.720">
    <property type="entry name" value="NAD(P)-binding Rossmann-like Domain"/>
    <property type="match status" value="1"/>
</dbReference>
<evidence type="ECO:0000256" key="1">
    <source>
        <dbReference type="ARBA" id="ARBA00023002"/>
    </source>
</evidence>
<dbReference type="SUPFAM" id="SSF51735">
    <property type="entry name" value="NAD(P)-binding Rossmann-fold domains"/>
    <property type="match status" value="1"/>
</dbReference>
<dbReference type="CDD" id="cd05227">
    <property type="entry name" value="AR_SDR_e"/>
    <property type="match status" value="1"/>
</dbReference>
<dbReference type="Pfam" id="PF01370">
    <property type="entry name" value="Epimerase"/>
    <property type="match status" value="1"/>
</dbReference>
<protein>
    <submittedName>
        <fullName evidence="4">Aldehyde reductase</fullName>
    </submittedName>
</protein>
<evidence type="ECO:0000313" key="4">
    <source>
        <dbReference type="EMBL" id="GAA0241187.1"/>
    </source>
</evidence>
<dbReference type="EMBL" id="BAAAGX010000010">
    <property type="protein sequence ID" value="GAA0241187.1"/>
    <property type="molecule type" value="Genomic_DNA"/>
</dbReference>
<dbReference type="Proteomes" id="UP001500967">
    <property type="component" value="Unassembled WGS sequence"/>
</dbReference>
<dbReference type="InterPro" id="IPR050425">
    <property type="entry name" value="NAD(P)_dehydrat-like"/>
</dbReference>
<comment type="similarity">
    <text evidence="2">Belongs to the NAD(P)-dependent epimerase/dehydratase family. Dihydroflavonol-4-reductase subfamily.</text>
</comment>